<dbReference type="Gramene" id="TVU23087">
    <property type="protein sequence ID" value="TVU23087"/>
    <property type="gene ID" value="EJB05_32824"/>
</dbReference>
<keyword evidence="2" id="KW-1185">Reference proteome</keyword>
<comment type="caution">
    <text evidence="1">The sequence shown here is derived from an EMBL/GenBank/DDBJ whole genome shotgun (WGS) entry which is preliminary data.</text>
</comment>
<evidence type="ECO:0000313" key="2">
    <source>
        <dbReference type="Proteomes" id="UP000324897"/>
    </source>
</evidence>
<name>A0A5J9UIJ0_9POAL</name>
<dbReference type="Proteomes" id="UP000324897">
    <property type="component" value="Unassembled WGS sequence"/>
</dbReference>
<sequence length="117" mass="13146">MWLCHCKSKTFYAALVEKFQRSYSAETVKVEGLEVPAHELAIVHGEMELGVISPPLLQSVSFKELAWPFGNDVELGAHLIVLLSSNSCDAAAINVELEKRWVGPPEALLEEWKKKRR</sequence>
<protein>
    <submittedName>
        <fullName evidence="1">Uncharacterized protein</fullName>
    </submittedName>
</protein>
<proteinExistence type="predicted"/>
<gene>
    <name evidence="1" type="ORF">EJB05_32824</name>
</gene>
<dbReference type="AlphaFoldDB" id="A0A5J9UIJ0"/>
<organism evidence="1 2">
    <name type="scientific">Eragrostis curvula</name>
    <name type="common">weeping love grass</name>
    <dbReference type="NCBI Taxonomy" id="38414"/>
    <lineage>
        <taxon>Eukaryota</taxon>
        <taxon>Viridiplantae</taxon>
        <taxon>Streptophyta</taxon>
        <taxon>Embryophyta</taxon>
        <taxon>Tracheophyta</taxon>
        <taxon>Spermatophyta</taxon>
        <taxon>Magnoliopsida</taxon>
        <taxon>Liliopsida</taxon>
        <taxon>Poales</taxon>
        <taxon>Poaceae</taxon>
        <taxon>PACMAD clade</taxon>
        <taxon>Chloridoideae</taxon>
        <taxon>Eragrostideae</taxon>
        <taxon>Eragrostidinae</taxon>
        <taxon>Eragrostis</taxon>
    </lineage>
</organism>
<dbReference type="OrthoDB" id="275783at2759"/>
<dbReference type="EMBL" id="RWGY01000026">
    <property type="protein sequence ID" value="TVU23087.1"/>
    <property type="molecule type" value="Genomic_DNA"/>
</dbReference>
<accession>A0A5J9UIJ0</accession>
<evidence type="ECO:0000313" key="1">
    <source>
        <dbReference type="EMBL" id="TVU23087.1"/>
    </source>
</evidence>
<feature type="non-terminal residue" evidence="1">
    <location>
        <position position="117"/>
    </location>
</feature>
<reference evidence="1 2" key="1">
    <citation type="journal article" date="2019" name="Sci. Rep.">
        <title>A high-quality genome of Eragrostis curvula grass provides insights into Poaceae evolution and supports new strategies to enhance forage quality.</title>
        <authorList>
            <person name="Carballo J."/>
            <person name="Santos B.A.C.M."/>
            <person name="Zappacosta D."/>
            <person name="Garbus I."/>
            <person name="Selva J.P."/>
            <person name="Gallo C.A."/>
            <person name="Diaz A."/>
            <person name="Albertini E."/>
            <person name="Caccamo M."/>
            <person name="Echenique V."/>
        </authorList>
    </citation>
    <scope>NUCLEOTIDE SEQUENCE [LARGE SCALE GENOMIC DNA]</scope>
    <source>
        <strain evidence="2">cv. Victoria</strain>
        <tissue evidence="1">Leaf</tissue>
    </source>
</reference>